<dbReference type="Pfam" id="PF02492">
    <property type="entry name" value="cobW"/>
    <property type="match status" value="1"/>
</dbReference>
<dbReference type="SUPFAM" id="SSF52540">
    <property type="entry name" value="P-loop containing nucleoside triphosphate hydrolases"/>
    <property type="match status" value="1"/>
</dbReference>
<feature type="domain" description="CobW/HypB/UreG nucleotide-binding" evidence="1">
    <location>
        <begin position="6"/>
        <end position="25"/>
    </location>
</feature>
<dbReference type="RefSeq" id="WP_169850560.1">
    <property type="nucleotide sequence ID" value="NZ_JAAQWE010000004.1"/>
</dbReference>
<dbReference type="AlphaFoldDB" id="A0A7Y0ZQL2"/>
<evidence type="ECO:0000313" key="2">
    <source>
        <dbReference type="EMBL" id="NMX96297.1"/>
    </source>
</evidence>
<dbReference type="InterPro" id="IPR027417">
    <property type="entry name" value="P-loop_NTPase"/>
</dbReference>
<evidence type="ECO:0000259" key="1">
    <source>
        <dbReference type="Pfam" id="PF02492"/>
    </source>
</evidence>
<dbReference type="Gene3D" id="3.40.50.300">
    <property type="entry name" value="P-loop containing nucleotide triphosphate hydrolases"/>
    <property type="match status" value="1"/>
</dbReference>
<proteinExistence type="predicted"/>
<sequence>MSIALNVITGFLGSGKTSLLTRLLQG</sequence>
<dbReference type="EMBL" id="JAAQWE010000004">
    <property type="protein sequence ID" value="NMX96297.1"/>
    <property type="molecule type" value="Genomic_DNA"/>
</dbReference>
<accession>A0A7Y0ZQL2</accession>
<reference evidence="2 3" key="1">
    <citation type="journal article" date="2020" name="Front. Microbiol.">
        <title>Genetic Organization of the aprX-lipA2 Operon Affects the Proteolytic Potential of Pseudomonas Species in Milk.</title>
        <authorList>
            <person name="Maier C."/>
            <person name="Huptas C."/>
            <person name="von Neubeck M."/>
            <person name="Scherer S."/>
            <person name="Wenning M."/>
            <person name="Lucking G."/>
        </authorList>
    </citation>
    <scope>NUCLEOTIDE SEQUENCE [LARGE SCALE GENOMIC DNA]</scope>
    <source>
        <strain evidence="2 3">WS 4671</strain>
    </source>
</reference>
<comment type="caution">
    <text evidence="2">The sequence shown here is derived from an EMBL/GenBank/DDBJ whole genome shotgun (WGS) entry which is preliminary data.</text>
</comment>
<feature type="non-terminal residue" evidence="2">
    <location>
        <position position="26"/>
    </location>
</feature>
<gene>
    <name evidence="2" type="ORF">HBO43_06770</name>
</gene>
<evidence type="ECO:0000313" key="3">
    <source>
        <dbReference type="Proteomes" id="UP000552560"/>
    </source>
</evidence>
<protein>
    <recommendedName>
        <fullName evidence="1">CobW/HypB/UreG nucleotide-binding domain-containing protein</fullName>
    </recommendedName>
</protein>
<dbReference type="InterPro" id="IPR003495">
    <property type="entry name" value="CobW/HypB/UreG_nucleotide-bd"/>
</dbReference>
<organism evidence="2 3">
    <name type="scientific">Pseudomonas veronii</name>
    <dbReference type="NCBI Taxonomy" id="76761"/>
    <lineage>
        <taxon>Bacteria</taxon>
        <taxon>Pseudomonadati</taxon>
        <taxon>Pseudomonadota</taxon>
        <taxon>Gammaproteobacteria</taxon>
        <taxon>Pseudomonadales</taxon>
        <taxon>Pseudomonadaceae</taxon>
        <taxon>Pseudomonas</taxon>
    </lineage>
</organism>
<dbReference type="Proteomes" id="UP000552560">
    <property type="component" value="Unassembled WGS sequence"/>
</dbReference>
<name>A0A7Y0ZQL2_PSEVE</name>